<evidence type="ECO:0000256" key="2">
    <source>
        <dbReference type="ARBA" id="ARBA00022692"/>
    </source>
</evidence>
<feature type="transmembrane region" description="Helical" evidence="5">
    <location>
        <begin position="59"/>
        <end position="80"/>
    </location>
</feature>
<evidence type="ECO:0000313" key="7">
    <source>
        <dbReference type="EMBL" id="KOO21680.1"/>
    </source>
</evidence>
<dbReference type="OrthoDB" id="10261634at2759"/>
<feature type="transmembrane region" description="Helical" evidence="5">
    <location>
        <begin position="20"/>
        <end position="39"/>
    </location>
</feature>
<feature type="transmembrane region" description="Helical" evidence="5">
    <location>
        <begin position="92"/>
        <end position="109"/>
    </location>
</feature>
<organism evidence="7 8">
    <name type="scientific">Chrysochromulina tobinii</name>
    <dbReference type="NCBI Taxonomy" id="1460289"/>
    <lineage>
        <taxon>Eukaryota</taxon>
        <taxon>Haptista</taxon>
        <taxon>Haptophyta</taxon>
        <taxon>Prymnesiophyceae</taxon>
        <taxon>Prymnesiales</taxon>
        <taxon>Chrysochromulinaceae</taxon>
        <taxon>Chrysochromulina</taxon>
    </lineage>
</organism>
<gene>
    <name evidence="7" type="ORF">Ctob_006631</name>
</gene>
<keyword evidence="3 5" id="KW-1133">Transmembrane helix</keyword>
<feature type="transmembrane region" description="Helical" evidence="5">
    <location>
        <begin position="115"/>
        <end position="141"/>
    </location>
</feature>
<evidence type="ECO:0000313" key="8">
    <source>
        <dbReference type="Proteomes" id="UP000037460"/>
    </source>
</evidence>
<dbReference type="GO" id="GO:0016020">
    <property type="term" value="C:membrane"/>
    <property type="evidence" value="ECO:0007669"/>
    <property type="project" value="UniProtKB-SubCell"/>
</dbReference>
<evidence type="ECO:0000256" key="4">
    <source>
        <dbReference type="ARBA" id="ARBA00023136"/>
    </source>
</evidence>
<evidence type="ECO:0000259" key="6">
    <source>
        <dbReference type="Pfam" id="PF03151"/>
    </source>
</evidence>
<feature type="domain" description="Sugar phosphate transporter" evidence="6">
    <location>
        <begin position="29"/>
        <end position="314"/>
    </location>
</feature>
<evidence type="ECO:0000256" key="5">
    <source>
        <dbReference type="SAM" id="Phobius"/>
    </source>
</evidence>
<comment type="caution">
    <text evidence="7">The sequence shown here is derived from an EMBL/GenBank/DDBJ whole genome shotgun (WGS) entry which is preliminary data.</text>
</comment>
<name>A0A0M0J5C1_9EUKA</name>
<dbReference type="InterPro" id="IPR050186">
    <property type="entry name" value="TPT_transporter"/>
</dbReference>
<dbReference type="EMBL" id="JWZX01003343">
    <property type="protein sequence ID" value="KOO21680.1"/>
    <property type="molecule type" value="Genomic_DNA"/>
</dbReference>
<sequence length="353" mass="38281">MKEDSAESSVKLGQVTISDLLLWLLIFAYVILNLALNSFNAYLLGPKQAGHLALEIPVFYTLCHQVTIVLFTSVWLYFVPEMRFNGLELFKSNWFQLICVSTIYAASIATNNASFATVSLTVNTIFKAAIPFPTIIFSYFIEGKTYSIRVLACVGVLVFGTLLSMPYGGSGSPGVVGYCLVIFSMLATSIRPVISSVLMHTSKNPLSGVAMTFFDAFIAIWVLTPFSLIFDVWMHQGIVNTFTGDLAARNYALVGFGCFMAGFYGPATFYVIKLTSSLTYIIIGNTKQLVLLLGAAALVDKETRPLLWIGVTIGGCASITYAYQTAKERDEKAAAAAIAAKSDAVESTPLKGP</sequence>
<feature type="transmembrane region" description="Helical" evidence="5">
    <location>
        <begin position="250"/>
        <end position="271"/>
    </location>
</feature>
<comment type="subcellular location">
    <subcellularLocation>
        <location evidence="1">Membrane</location>
        <topology evidence="1">Multi-pass membrane protein</topology>
    </subcellularLocation>
</comment>
<dbReference type="Pfam" id="PF03151">
    <property type="entry name" value="TPT"/>
    <property type="match status" value="1"/>
</dbReference>
<keyword evidence="8" id="KW-1185">Reference proteome</keyword>
<keyword evidence="2 5" id="KW-0812">Transmembrane</keyword>
<feature type="transmembrane region" description="Helical" evidence="5">
    <location>
        <begin position="148"/>
        <end position="169"/>
    </location>
</feature>
<feature type="transmembrane region" description="Helical" evidence="5">
    <location>
        <begin position="305"/>
        <end position="323"/>
    </location>
</feature>
<dbReference type="AlphaFoldDB" id="A0A0M0J5C1"/>
<evidence type="ECO:0000256" key="1">
    <source>
        <dbReference type="ARBA" id="ARBA00004141"/>
    </source>
</evidence>
<dbReference type="PANTHER" id="PTHR11132">
    <property type="entry name" value="SOLUTE CARRIER FAMILY 35"/>
    <property type="match status" value="1"/>
</dbReference>
<dbReference type="InterPro" id="IPR004853">
    <property type="entry name" value="Sugar_P_trans_dom"/>
</dbReference>
<feature type="transmembrane region" description="Helical" evidence="5">
    <location>
        <begin position="175"/>
        <end position="194"/>
    </location>
</feature>
<reference evidence="8" key="1">
    <citation type="journal article" date="2015" name="PLoS Genet.">
        <title>Genome Sequence and Transcriptome Analyses of Chrysochromulina tobin: Metabolic Tools for Enhanced Algal Fitness in the Prominent Order Prymnesiales (Haptophyceae).</title>
        <authorList>
            <person name="Hovde B.T."/>
            <person name="Deodato C.R."/>
            <person name="Hunsperger H.M."/>
            <person name="Ryken S.A."/>
            <person name="Yost W."/>
            <person name="Jha R.K."/>
            <person name="Patterson J."/>
            <person name="Monnat R.J. Jr."/>
            <person name="Barlow S.B."/>
            <person name="Starkenburg S.R."/>
            <person name="Cattolico R.A."/>
        </authorList>
    </citation>
    <scope>NUCLEOTIDE SEQUENCE</scope>
    <source>
        <strain evidence="8">CCMP291</strain>
    </source>
</reference>
<feature type="transmembrane region" description="Helical" evidence="5">
    <location>
        <begin position="206"/>
        <end position="230"/>
    </location>
</feature>
<dbReference type="Proteomes" id="UP000037460">
    <property type="component" value="Unassembled WGS sequence"/>
</dbReference>
<keyword evidence="4 5" id="KW-0472">Membrane</keyword>
<proteinExistence type="predicted"/>
<accession>A0A0M0J5C1</accession>
<protein>
    <submittedName>
        <fullName evidence="7">Putative sugar phosphate phosphate translocator</fullName>
    </submittedName>
</protein>
<evidence type="ECO:0000256" key="3">
    <source>
        <dbReference type="ARBA" id="ARBA00022989"/>
    </source>
</evidence>
<feature type="transmembrane region" description="Helical" evidence="5">
    <location>
        <begin position="278"/>
        <end position="299"/>
    </location>
</feature>